<dbReference type="SMART" id="SM00342">
    <property type="entry name" value="HTH_ARAC"/>
    <property type="match status" value="1"/>
</dbReference>
<keyword evidence="3" id="KW-0804">Transcription</keyword>
<dbReference type="AlphaFoldDB" id="A0A4Q9E0G1"/>
<organism evidence="7 8">
    <name type="scientific">Paenibacillus thalictri</name>
    <dbReference type="NCBI Taxonomy" id="2527873"/>
    <lineage>
        <taxon>Bacteria</taxon>
        <taxon>Bacillati</taxon>
        <taxon>Bacillota</taxon>
        <taxon>Bacilli</taxon>
        <taxon>Bacillales</taxon>
        <taxon>Paenibacillaceae</taxon>
        <taxon>Paenibacillus</taxon>
    </lineage>
</organism>
<dbReference type="GO" id="GO:0003700">
    <property type="term" value="F:DNA-binding transcription factor activity"/>
    <property type="evidence" value="ECO:0007669"/>
    <property type="project" value="InterPro"/>
</dbReference>
<evidence type="ECO:0000259" key="6">
    <source>
        <dbReference type="PROSITE" id="PS50110"/>
    </source>
</evidence>
<dbReference type="SMART" id="SM00448">
    <property type="entry name" value="REC"/>
    <property type="match status" value="1"/>
</dbReference>
<feature type="domain" description="HTH araC/xylS-type" evidence="5">
    <location>
        <begin position="145"/>
        <end position="243"/>
    </location>
</feature>
<dbReference type="InterPro" id="IPR020449">
    <property type="entry name" value="Tscrpt_reg_AraC-type_HTH"/>
</dbReference>
<dbReference type="Proteomes" id="UP000293142">
    <property type="component" value="Unassembled WGS sequence"/>
</dbReference>
<dbReference type="SUPFAM" id="SSF52172">
    <property type="entry name" value="CheY-like"/>
    <property type="match status" value="1"/>
</dbReference>
<dbReference type="RefSeq" id="WP_131011505.1">
    <property type="nucleotide sequence ID" value="NZ_SIRE01000002.1"/>
</dbReference>
<dbReference type="SUPFAM" id="SSF46689">
    <property type="entry name" value="Homeodomain-like"/>
    <property type="match status" value="2"/>
</dbReference>
<dbReference type="PANTHER" id="PTHR43280">
    <property type="entry name" value="ARAC-FAMILY TRANSCRIPTIONAL REGULATOR"/>
    <property type="match status" value="1"/>
</dbReference>
<dbReference type="Gene3D" id="1.10.10.60">
    <property type="entry name" value="Homeodomain-like"/>
    <property type="match status" value="2"/>
</dbReference>
<evidence type="ECO:0000313" key="8">
    <source>
        <dbReference type="Proteomes" id="UP000293142"/>
    </source>
</evidence>
<feature type="domain" description="Response regulatory" evidence="6">
    <location>
        <begin position="3"/>
        <end position="120"/>
    </location>
</feature>
<dbReference type="OrthoDB" id="159632at2"/>
<dbReference type="GO" id="GO:0043565">
    <property type="term" value="F:sequence-specific DNA binding"/>
    <property type="evidence" value="ECO:0007669"/>
    <property type="project" value="InterPro"/>
</dbReference>
<dbReference type="InterPro" id="IPR011006">
    <property type="entry name" value="CheY-like_superfamily"/>
</dbReference>
<proteinExistence type="predicted"/>
<dbReference type="InterPro" id="IPR018060">
    <property type="entry name" value="HTH_AraC"/>
</dbReference>
<evidence type="ECO:0000256" key="4">
    <source>
        <dbReference type="PROSITE-ProRule" id="PRU00169"/>
    </source>
</evidence>
<dbReference type="EMBL" id="SIRE01000002">
    <property type="protein sequence ID" value="TBL81718.1"/>
    <property type="molecule type" value="Genomic_DNA"/>
</dbReference>
<evidence type="ECO:0000256" key="2">
    <source>
        <dbReference type="ARBA" id="ARBA00023125"/>
    </source>
</evidence>
<sequence>MHSVLLIEDERWVRTAIKRTVERTGLPFQVAGECANGLEALDWLSGNKVDLIMADIRMPVMDGLTFVDRLRERGGQEAVVMISGHDDFAYVQHALRAGVFDYLLKPVEAEDMTKCLEKWMKMKAASETAPTASRVKDVHEMSPVEQVIRLIRERLPGDITLTEAAAAVHLNPSYLSQLFKQRMHQTFVEYVLQMRMDEAEQLLTHTSLRISEIAGRLGYADISYFSNTFKRLKGSSPSEFRKSIGAADLIR</sequence>
<dbReference type="Gene3D" id="3.40.50.2300">
    <property type="match status" value="1"/>
</dbReference>
<protein>
    <submittedName>
        <fullName evidence="7">Response regulator</fullName>
    </submittedName>
</protein>
<accession>A0A4Q9E0G1</accession>
<dbReference type="PROSITE" id="PS01124">
    <property type="entry name" value="HTH_ARAC_FAMILY_2"/>
    <property type="match status" value="1"/>
</dbReference>
<keyword evidence="4" id="KW-0597">Phosphoprotein</keyword>
<dbReference type="PANTHER" id="PTHR43280:SF28">
    <property type="entry name" value="HTH-TYPE TRANSCRIPTIONAL ACTIVATOR RHAS"/>
    <property type="match status" value="1"/>
</dbReference>
<feature type="modified residue" description="4-aspartylphosphate" evidence="4">
    <location>
        <position position="55"/>
    </location>
</feature>
<reference evidence="7 8" key="1">
    <citation type="submission" date="2019-02" db="EMBL/GenBank/DDBJ databases">
        <title>Paenibacillus sp. nov., isolated from surface-sterilized tissue of Thalictrum simplex L.</title>
        <authorList>
            <person name="Tuo L."/>
        </authorList>
    </citation>
    <scope>NUCLEOTIDE SEQUENCE [LARGE SCALE GENOMIC DNA]</scope>
    <source>
        <strain evidence="7 8">N2SHLJ1</strain>
    </source>
</reference>
<dbReference type="PRINTS" id="PR00032">
    <property type="entry name" value="HTHARAC"/>
</dbReference>
<name>A0A4Q9E0G1_9BACL</name>
<comment type="caution">
    <text evidence="7">The sequence shown here is derived from an EMBL/GenBank/DDBJ whole genome shotgun (WGS) entry which is preliminary data.</text>
</comment>
<dbReference type="CDD" id="cd17536">
    <property type="entry name" value="REC_YesN-like"/>
    <property type="match status" value="1"/>
</dbReference>
<evidence type="ECO:0000259" key="5">
    <source>
        <dbReference type="PROSITE" id="PS01124"/>
    </source>
</evidence>
<dbReference type="InterPro" id="IPR009057">
    <property type="entry name" value="Homeodomain-like_sf"/>
</dbReference>
<gene>
    <name evidence="7" type="ORF">EYB31_01595</name>
</gene>
<dbReference type="InterPro" id="IPR001789">
    <property type="entry name" value="Sig_transdc_resp-reg_receiver"/>
</dbReference>
<keyword evidence="8" id="KW-1185">Reference proteome</keyword>
<dbReference type="GO" id="GO:0000160">
    <property type="term" value="P:phosphorelay signal transduction system"/>
    <property type="evidence" value="ECO:0007669"/>
    <property type="project" value="InterPro"/>
</dbReference>
<evidence type="ECO:0000256" key="1">
    <source>
        <dbReference type="ARBA" id="ARBA00023015"/>
    </source>
</evidence>
<dbReference type="Pfam" id="PF00072">
    <property type="entry name" value="Response_reg"/>
    <property type="match status" value="1"/>
</dbReference>
<dbReference type="PROSITE" id="PS50110">
    <property type="entry name" value="RESPONSE_REGULATORY"/>
    <property type="match status" value="1"/>
</dbReference>
<keyword evidence="2" id="KW-0238">DNA-binding</keyword>
<keyword evidence="1" id="KW-0805">Transcription regulation</keyword>
<evidence type="ECO:0000313" key="7">
    <source>
        <dbReference type="EMBL" id="TBL81718.1"/>
    </source>
</evidence>
<dbReference type="Pfam" id="PF12833">
    <property type="entry name" value="HTH_18"/>
    <property type="match status" value="1"/>
</dbReference>
<evidence type="ECO:0000256" key="3">
    <source>
        <dbReference type="ARBA" id="ARBA00023163"/>
    </source>
</evidence>